<sequence length="173" mass="20440">MYSHVQPFIVENHLNDYAKSYLVYRDILFNLLDSPIKSTQHIGGTKHFNYPTEPILDILVGVDNLHDITSLDEKRLNYAGFYRIHQPMHKKVLMAKFNNLSELKQTVRLHIIQRNTTVFQQYIETDQILSHHPTAIAHFNTFKQQIHPSMPIRDYESLKQSYFKKLSHIIHTN</sequence>
<dbReference type="InterPro" id="IPR043519">
    <property type="entry name" value="NT_sf"/>
</dbReference>
<gene>
    <name evidence="1" type="ORF">LN051_09335</name>
</gene>
<dbReference type="EMBL" id="CP086654">
    <property type="protein sequence ID" value="UEX89757.1"/>
    <property type="molecule type" value="Genomic_DNA"/>
</dbReference>
<evidence type="ECO:0000313" key="2">
    <source>
        <dbReference type="Proteomes" id="UP001197626"/>
    </source>
</evidence>
<dbReference type="SUPFAM" id="SSF81301">
    <property type="entry name" value="Nucleotidyltransferase"/>
    <property type="match status" value="1"/>
</dbReference>
<proteinExistence type="predicted"/>
<keyword evidence="2" id="KW-1185">Reference proteome</keyword>
<evidence type="ECO:0000313" key="1">
    <source>
        <dbReference type="EMBL" id="UEX89757.1"/>
    </source>
</evidence>
<dbReference type="Proteomes" id="UP001197626">
    <property type="component" value="Chromosome"/>
</dbReference>
<name>A0ABY3PBQ8_9STAP</name>
<dbReference type="RefSeq" id="WP_229292262.1">
    <property type="nucleotide sequence ID" value="NZ_CP086654.1"/>
</dbReference>
<dbReference type="PANTHER" id="PTHR34822">
    <property type="entry name" value="GRPB DOMAIN PROTEIN (AFU_ORTHOLOGUE AFUA_1G01530)"/>
    <property type="match status" value="1"/>
</dbReference>
<dbReference type="Gene3D" id="3.30.460.10">
    <property type="entry name" value="Beta Polymerase, domain 2"/>
    <property type="match status" value="1"/>
</dbReference>
<protein>
    <submittedName>
        <fullName evidence="1">GrpB family protein</fullName>
    </submittedName>
</protein>
<dbReference type="Pfam" id="PF04229">
    <property type="entry name" value="GrpB"/>
    <property type="match status" value="1"/>
</dbReference>
<organism evidence="1 2">
    <name type="scientific">Staphylococcus ratti</name>
    <dbReference type="NCBI Taxonomy" id="2892440"/>
    <lineage>
        <taxon>Bacteria</taxon>
        <taxon>Bacillati</taxon>
        <taxon>Bacillota</taxon>
        <taxon>Bacilli</taxon>
        <taxon>Bacillales</taxon>
        <taxon>Staphylococcaceae</taxon>
        <taxon>Staphylococcus</taxon>
    </lineage>
</organism>
<reference evidence="1 2" key="1">
    <citation type="journal article" date="2022" name="Pathogens">
        <title>Staphylococcus ratti sp. nov. Isolated from a Lab Rat.</title>
        <authorList>
            <person name="Kovarovic V."/>
            <person name="Sedlacek I."/>
            <person name="Petras P."/>
            <person name="Kralova S."/>
            <person name="Maslanova I."/>
            <person name="Svec P."/>
            <person name="Neumann-Schaal M."/>
            <person name="Botka T."/>
            <person name="Gelbicova T."/>
            <person name="Stankova E."/>
            <person name="Doskar J."/>
            <person name="Pantucek R."/>
        </authorList>
    </citation>
    <scope>NUCLEOTIDE SEQUENCE [LARGE SCALE GENOMIC DNA]</scope>
    <source>
        <strain evidence="1 2">CCM 9025</strain>
    </source>
</reference>
<dbReference type="InterPro" id="IPR007344">
    <property type="entry name" value="GrpB/CoaE"/>
</dbReference>
<accession>A0ABY3PBQ8</accession>
<dbReference type="PANTHER" id="PTHR34822:SF1">
    <property type="entry name" value="GRPB FAMILY PROTEIN"/>
    <property type="match status" value="1"/>
</dbReference>